<dbReference type="AlphaFoldDB" id="A0A1F5ECL1"/>
<keyword evidence="1" id="KW-0472">Membrane</keyword>
<organism evidence="2 3">
    <name type="scientific">Candidatus Berkelbacteria bacterium RIFCSPLOWO2_01_FULL_50_28</name>
    <dbReference type="NCBI Taxonomy" id="1797471"/>
    <lineage>
        <taxon>Bacteria</taxon>
        <taxon>Candidatus Berkelbacteria</taxon>
    </lineage>
</organism>
<dbReference type="EMBL" id="MEZX01000001">
    <property type="protein sequence ID" value="OGD65105.1"/>
    <property type="molecule type" value="Genomic_DNA"/>
</dbReference>
<feature type="transmembrane region" description="Helical" evidence="1">
    <location>
        <begin position="21"/>
        <end position="41"/>
    </location>
</feature>
<feature type="transmembrane region" description="Helical" evidence="1">
    <location>
        <begin position="76"/>
        <end position="97"/>
    </location>
</feature>
<evidence type="ECO:0000256" key="1">
    <source>
        <dbReference type="SAM" id="Phobius"/>
    </source>
</evidence>
<keyword evidence="1" id="KW-0812">Transmembrane</keyword>
<evidence type="ECO:0000313" key="3">
    <source>
        <dbReference type="Proteomes" id="UP000177481"/>
    </source>
</evidence>
<proteinExistence type="predicted"/>
<dbReference type="Proteomes" id="UP000177481">
    <property type="component" value="Unassembled WGS sequence"/>
</dbReference>
<evidence type="ECO:0000313" key="2">
    <source>
        <dbReference type="EMBL" id="OGD65105.1"/>
    </source>
</evidence>
<gene>
    <name evidence="2" type="ORF">A3A71_03410</name>
</gene>
<feature type="transmembrane region" description="Helical" evidence="1">
    <location>
        <begin position="47"/>
        <end position="64"/>
    </location>
</feature>
<protein>
    <submittedName>
        <fullName evidence="2">Uncharacterized protein</fullName>
    </submittedName>
</protein>
<sequence length="100" mass="11387">MSRLKISLDFLKIVWRDRSNFGLLVALVIALIIFFVSRSLPNVDSRVGGYFYSLFAVDFLLFFATPRREGKIRTIALLLMASLEIVMITYLILVTLLGGR</sequence>
<dbReference type="STRING" id="1797471.A3A71_03410"/>
<reference evidence="2 3" key="1">
    <citation type="journal article" date="2016" name="Nat. Commun.">
        <title>Thousands of microbial genomes shed light on interconnected biogeochemical processes in an aquifer system.</title>
        <authorList>
            <person name="Anantharaman K."/>
            <person name="Brown C.T."/>
            <person name="Hug L.A."/>
            <person name="Sharon I."/>
            <person name="Castelle C.J."/>
            <person name="Probst A.J."/>
            <person name="Thomas B.C."/>
            <person name="Singh A."/>
            <person name="Wilkins M.J."/>
            <person name="Karaoz U."/>
            <person name="Brodie E.L."/>
            <person name="Williams K.H."/>
            <person name="Hubbard S.S."/>
            <person name="Banfield J.F."/>
        </authorList>
    </citation>
    <scope>NUCLEOTIDE SEQUENCE [LARGE SCALE GENOMIC DNA]</scope>
</reference>
<accession>A0A1F5ECL1</accession>
<keyword evidence="1" id="KW-1133">Transmembrane helix</keyword>
<comment type="caution">
    <text evidence="2">The sequence shown here is derived from an EMBL/GenBank/DDBJ whole genome shotgun (WGS) entry which is preliminary data.</text>
</comment>
<name>A0A1F5ECL1_9BACT</name>